<proteinExistence type="predicted"/>
<organism evidence="1 2">
    <name type="scientific">Belliella pelovolcani</name>
    <dbReference type="NCBI Taxonomy" id="529505"/>
    <lineage>
        <taxon>Bacteria</taxon>
        <taxon>Pseudomonadati</taxon>
        <taxon>Bacteroidota</taxon>
        <taxon>Cytophagia</taxon>
        <taxon>Cytophagales</taxon>
        <taxon>Cyclobacteriaceae</taxon>
        <taxon>Belliella</taxon>
    </lineage>
</organism>
<accession>A0A1N7PCI2</accession>
<dbReference type="AlphaFoldDB" id="A0A1N7PCI2"/>
<dbReference type="RefSeq" id="WP_076502565.1">
    <property type="nucleotide sequence ID" value="NZ_FTOP01000015.1"/>
</dbReference>
<protein>
    <recommendedName>
        <fullName evidence="3">AAA domain-containing protein</fullName>
    </recommendedName>
</protein>
<evidence type="ECO:0000313" key="1">
    <source>
        <dbReference type="EMBL" id="SIT08268.1"/>
    </source>
</evidence>
<reference evidence="2" key="1">
    <citation type="submission" date="2017-01" db="EMBL/GenBank/DDBJ databases">
        <authorList>
            <person name="Varghese N."/>
            <person name="Submissions S."/>
        </authorList>
    </citation>
    <scope>NUCLEOTIDE SEQUENCE [LARGE SCALE GENOMIC DNA]</scope>
    <source>
        <strain evidence="2">DSM 46698</strain>
    </source>
</reference>
<name>A0A1N7PCI2_9BACT</name>
<evidence type="ECO:0000313" key="2">
    <source>
        <dbReference type="Proteomes" id="UP000186026"/>
    </source>
</evidence>
<keyword evidence="2" id="KW-1185">Reference proteome</keyword>
<dbReference type="Gene3D" id="3.40.50.300">
    <property type="entry name" value="P-loop containing nucleotide triphosphate hydrolases"/>
    <property type="match status" value="1"/>
</dbReference>
<dbReference type="InterPro" id="IPR027417">
    <property type="entry name" value="P-loop_NTPase"/>
</dbReference>
<dbReference type="SUPFAM" id="SSF52540">
    <property type="entry name" value="P-loop containing nucleoside triphosphate hydrolases"/>
    <property type="match status" value="1"/>
</dbReference>
<dbReference type="Proteomes" id="UP000186026">
    <property type="component" value="Unassembled WGS sequence"/>
</dbReference>
<gene>
    <name evidence="1" type="ORF">SAMN05421761_11558</name>
</gene>
<evidence type="ECO:0008006" key="3">
    <source>
        <dbReference type="Google" id="ProtNLM"/>
    </source>
</evidence>
<sequence>MKYKRAIASLFLKRLLPNKVVLLIGPRRVGKTIFIKSFMEGIPKEKLKDFPFVVLLKPLYVLSA</sequence>
<dbReference type="STRING" id="529505.SAMN05421761_11558"/>
<dbReference type="EMBL" id="FTOP01000015">
    <property type="protein sequence ID" value="SIT08268.1"/>
    <property type="molecule type" value="Genomic_DNA"/>
</dbReference>